<keyword evidence="1" id="KW-0808">Transferase</keyword>
<dbReference type="EMBL" id="SMKY01000008">
    <property type="protein sequence ID" value="TDD90443.1"/>
    <property type="molecule type" value="Genomic_DNA"/>
</dbReference>
<feature type="compositionally biased region" description="Basic and acidic residues" evidence="2">
    <location>
        <begin position="84"/>
        <end position="100"/>
    </location>
</feature>
<evidence type="ECO:0000256" key="2">
    <source>
        <dbReference type="SAM" id="MobiDB-lite"/>
    </source>
</evidence>
<dbReference type="InterPro" id="IPR050267">
    <property type="entry name" value="Anti-sigma-factor_SerPK"/>
</dbReference>
<sequence length="269" mass="28999">MLIQPWERPKRRATVATVRLWWSRALRSAEPIRRWRTVGAFPEGIPQACHRGWSAVHALNVQSGNVQGGGHKRIGRRMWRATPNRKEAPHGSARNEKDPSGRPARCVVDGAVMSGGLVVVGALTLPGVRRSVAYARRFLRDMVPEAHPRLDDLVTVGSETVTNAIAHTDSGDGGRVTVSLLAGGDVYRLEVADDGAGGRRLVPKAETCAESGRGLRIVEALSDDWGFRADGARTVVWAEFGVKSSGNTDRGLSECSRTLVPAAFEGGNP</sequence>
<dbReference type="SUPFAM" id="SSF55874">
    <property type="entry name" value="ATPase domain of HSP90 chaperone/DNA topoisomerase II/histidine kinase"/>
    <property type="match status" value="1"/>
</dbReference>
<proteinExistence type="predicted"/>
<dbReference type="InterPro" id="IPR003594">
    <property type="entry name" value="HATPase_dom"/>
</dbReference>
<name>A0A4R5BXN3_9ACTN</name>
<feature type="region of interest" description="Disordered" evidence="2">
    <location>
        <begin position="79"/>
        <end position="103"/>
    </location>
</feature>
<dbReference type="CDD" id="cd16936">
    <property type="entry name" value="HATPase_RsbW-like"/>
    <property type="match status" value="1"/>
</dbReference>
<dbReference type="InterPro" id="IPR036890">
    <property type="entry name" value="HATPase_C_sf"/>
</dbReference>
<dbReference type="Pfam" id="PF13581">
    <property type="entry name" value="HATPase_c_2"/>
    <property type="match status" value="1"/>
</dbReference>
<protein>
    <submittedName>
        <fullName evidence="4">ATP-binding protein</fullName>
    </submittedName>
</protein>
<organism evidence="4 5">
    <name type="scientific">Actinomadura darangshiensis</name>
    <dbReference type="NCBI Taxonomy" id="705336"/>
    <lineage>
        <taxon>Bacteria</taxon>
        <taxon>Bacillati</taxon>
        <taxon>Actinomycetota</taxon>
        <taxon>Actinomycetes</taxon>
        <taxon>Streptosporangiales</taxon>
        <taxon>Thermomonosporaceae</taxon>
        <taxon>Actinomadura</taxon>
    </lineage>
</organism>
<dbReference type="OrthoDB" id="3871793at2"/>
<gene>
    <name evidence="4" type="ORF">E1293_03420</name>
</gene>
<accession>A0A4R5BXN3</accession>
<evidence type="ECO:0000259" key="3">
    <source>
        <dbReference type="Pfam" id="PF13581"/>
    </source>
</evidence>
<feature type="domain" description="Histidine kinase/HSP90-like ATPase" evidence="3">
    <location>
        <begin position="132"/>
        <end position="238"/>
    </location>
</feature>
<keyword evidence="4" id="KW-0067">ATP-binding</keyword>
<dbReference type="PANTHER" id="PTHR35526">
    <property type="entry name" value="ANTI-SIGMA-F FACTOR RSBW-RELATED"/>
    <property type="match status" value="1"/>
</dbReference>
<dbReference type="AlphaFoldDB" id="A0A4R5BXN3"/>
<reference evidence="4 5" key="1">
    <citation type="submission" date="2019-03" db="EMBL/GenBank/DDBJ databases">
        <title>Draft genome sequences of novel Actinobacteria.</title>
        <authorList>
            <person name="Sahin N."/>
            <person name="Ay H."/>
            <person name="Saygin H."/>
        </authorList>
    </citation>
    <scope>NUCLEOTIDE SEQUENCE [LARGE SCALE GENOMIC DNA]</scope>
    <source>
        <strain evidence="4 5">DSM 45941</strain>
    </source>
</reference>
<dbReference type="GO" id="GO:0004674">
    <property type="term" value="F:protein serine/threonine kinase activity"/>
    <property type="evidence" value="ECO:0007669"/>
    <property type="project" value="UniProtKB-KW"/>
</dbReference>
<evidence type="ECO:0000256" key="1">
    <source>
        <dbReference type="ARBA" id="ARBA00022527"/>
    </source>
</evidence>
<dbReference type="GO" id="GO:0005524">
    <property type="term" value="F:ATP binding"/>
    <property type="evidence" value="ECO:0007669"/>
    <property type="project" value="UniProtKB-KW"/>
</dbReference>
<dbReference type="Gene3D" id="3.30.565.10">
    <property type="entry name" value="Histidine kinase-like ATPase, C-terminal domain"/>
    <property type="match status" value="1"/>
</dbReference>
<comment type="caution">
    <text evidence="4">The sequence shown here is derived from an EMBL/GenBank/DDBJ whole genome shotgun (WGS) entry which is preliminary data.</text>
</comment>
<evidence type="ECO:0000313" key="5">
    <source>
        <dbReference type="Proteomes" id="UP000295578"/>
    </source>
</evidence>
<dbReference type="PANTHER" id="PTHR35526:SF3">
    <property type="entry name" value="ANTI-SIGMA-F FACTOR RSBW"/>
    <property type="match status" value="1"/>
</dbReference>
<keyword evidence="1" id="KW-0723">Serine/threonine-protein kinase</keyword>
<evidence type="ECO:0000313" key="4">
    <source>
        <dbReference type="EMBL" id="TDD90443.1"/>
    </source>
</evidence>
<dbReference type="Proteomes" id="UP000295578">
    <property type="component" value="Unassembled WGS sequence"/>
</dbReference>
<keyword evidence="5" id="KW-1185">Reference proteome</keyword>
<keyword evidence="1" id="KW-0418">Kinase</keyword>
<keyword evidence="4" id="KW-0547">Nucleotide-binding</keyword>